<gene>
    <name evidence="1" type="ORF">GCM10023091_08670</name>
</gene>
<accession>A0ABP8LR45</accession>
<organism evidence="1 2">
    <name type="scientific">Ravibacter arvi</name>
    <dbReference type="NCBI Taxonomy" id="2051041"/>
    <lineage>
        <taxon>Bacteria</taxon>
        <taxon>Pseudomonadati</taxon>
        <taxon>Bacteroidota</taxon>
        <taxon>Cytophagia</taxon>
        <taxon>Cytophagales</taxon>
        <taxon>Spirosomataceae</taxon>
        <taxon>Ravibacter</taxon>
    </lineage>
</organism>
<proteinExistence type="predicted"/>
<comment type="caution">
    <text evidence="1">The sequence shown here is derived from an EMBL/GenBank/DDBJ whole genome shotgun (WGS) entry which is preliminary data.</text>
</comment>
<evidence type="ECO:0000313" key="1">
    <source>
        <dbReference type="EMBL" id="GAA4434146.1"/>
    </source>
</evidence>
<name>A0ABP8LR45_9BACT</name>
<evidence type="ECO:0000313" key="2">
    <source>
        <dbReference type="Proteomes" id="UP001501508"/>
    </source>
</evidence>
<protein>
    <submittedName>
        <fullName evidence="1">Uncharacterized protein</fullName>
    </submittedName>
</protein>
<dbReference type="EMBL" id="BAABEY010000010">
    <property type="protein sequence ID" value="GAA4434146.1"/>
    <property type="molecule type" value="Genomic_DNA"/>
</dbReference>
<sequence>MERTEISKQAVAGYTAKVPDPLNDFVFSVRLFETPLRFRYRADIRYKMMTIKDSVDIPNFGHQPRVDIRRHEGELSCMIGFYDENGVFKDLKKVEVRSDQVKIVQVKRYGRGTVIKK</sequence>
<keyword evidence="2" id="KW-1185">Reference proteome</keyword>
<dbReference type="Proteomes" id="UP001501508">
    <property type="component" value="Unassembled WGS sequence"/>
</dbReference>
<dbReference type="RefSeq" id="WP_345026841.1">
    <property type="nucleotide sequence ID" value="NZ_BAABEY010000010.1"/>
</dbReference>
<reference evidence="2" key="1">
    <citation type="journal article" date="2019" name="Int. J. Syst. Evol. Microbiol.">
        <title>The Global Catalogue of Microorganisms (GCM) 10K type strain sequencing project: providing services to taxonomists for standard genome sequencing and annotation.</title>
        <authorList>
            <consortium name="The Broad Institute Genomics Platform"/>
            <consortium name="The Broad Institute Genome Sequencing Center for Infectious Disease"/>
            <person name="Wu L."/>
            <person name="Ma J."/>
        </authorList>
    </citation>
    <scope>NUCLEOTIDE SEQUENCE [LARGE SCALE GENOMIC DNA]</scope>
    <source>
        <strain evidence="2">JCM 31920</strain>
    </source>
</reference>